<accession>A0AAD6L2P6</accession>
<feature type="domain" description="EGF-like" evidence="4">
    <location>
        <begin position="99"/>
        <end position="137"/>
    </location>
</feature>
<dbReference type="PANTHER" id="PTHR47976">
    <property type="entry name" value="G-TYPE LECTIN S-RECEPTOR-LIKE SERINE/THREONINE-PROTEIN KINASE SD2-5"/>
    <property type="match status" value="1"/>
</dbReference>
<proteinExistence type="predicted"/>
<keyword evidence="3" id="KW-0245">EGF-like domain</keyword>
<comment type="caution">
    <text evidence="5">The sequence shown here is derived from an EMBL/GenBank/DDBJ whole genome shotgun (WGS) entry which is preliminary data.</text>
</comment>
<dbReference type="InterPro" id="IPR051343">
    <property type="entry name" value="G-type_lectin_kinases/EP1-like"/>
</dbReference>
<protein>
    <recommendedName>
        <fullName evidence="4">EGF-like domain-containing protein</fullName>
    </recommendedName>
</protein>
<dbReference type="GO" id="GO:0048544">
    <property type="term" value="P:recognition of pollen"/>
    <property type="evidence" value="ECO:0007669"/>
    <property type="project" value="InterPro"/>
</dbReference>
<gene>
    <name evidence="5" type="ORF">OIU84_017716</name>
</gene>
<reference evidence="5 6" key="1">
    <citation type="journal article" date="2023" name="Int. J. Mol. Sci.">
        <title>De Novo Assembly and Annotation of 11 Diverse Shrub Willow (Salix) Genomes Reveals Novel Gene Organization in Sex-Linked Regions.</title>
        <authorList>
            <person name="Hyden B."/>
            <person name="Feng K."/>
            <person name="Yates T.B."/>
            <person name="Jawdy S."/>
            <person name="Cereghino C."/>
            <person name="Smart L.B."/>
            <person name="Muchero W."/>
        </authorList>
    </citation>
    <scope>NUCLEOTIDE SEQUENCE [LARGE SCALE GENOMIC DNA]</scope>
    <source>
        <tissue evidence="5">Shoot tip</tissue>
    </source>
</reference>
<name>A0AAD6L2P6_9ROSI</name>
<evidence type="ECO:0000256" key="1">
    <source>
        <dbReference type="ARBA" id="ARBA00022729"/>
    </source>
</evidence>
<evidence type="ECO:0000256" key="3">
    <source>
        <dbReference type="PROSITE-ProRule" id="PRU00076"/>
    </source>
</evidence>
<sequence>MLEMQNDGNLVLSAYRFADPGYWFTIAQPTTVRLEFNNDTAFMYLVNTTGDNVRPLTVNVSTSVGDYYYRATINDHGDFQQFSHHKSNSSGWTRVWRAIGDPCVVNAICGVYGMCSSQNNEIISCACLPGYSPWDPSIPSKGCYPDTVIDFCAPNSSASNFSLEPIRNADFPNGLNTDPNGFNTDMAKITGVDEEDCRKAIMDDCFAVAGVFAESACYKKRMPLLNARKSIPSTQNRVAFIKNPKANNHPQIQDKDDDSPSRIALLAGLLLCSTMAVRAGNLHAIVSHDSEVLEDFCRFERMVLVGLWCICPNPALRPSMKKVTQMLEGTSEIDVPPSIEAYLF</sequence>
<evidence type="ECO:0000313" key="5">
    <source>
        <dbReference type="EMBL" id="KAJ6434058.1"/>
    </source>
</evidence>
<organism evidence="5 6">
    <name type="scientific">Salix udensis</name>
    <dbReference type="NCBI Taxonomy" id="889485"/>
    <lineage>
        <taxon>Eukaryota</taxon>
        <taxon>Viridiplantae</taxon>
        <taxon>Streptophyta</taxon>
        <taxon>Embryophyta</taxon>
        <taxon>Tracheophyta</taxon>
        <taxon>Spermatophyta</taxon>
        <taxon>Magnoliopsida</taxon>
        <taxon>eudicotyledons</taxon>
        <taxon>Gunneridae</taxon>
        <taxon>Pentapetalae</taxon>
        <taxon>rosids</taxon>
        <taxon>fabids</taxon>
        <taxon>Malpighiales</taxon>
        <taxon>Salicaceae</taxon>
        <taxon>Saliceae</taxon>
        <taxon>Salix</taxon>
    </lineage>
</organism>
<dbReference type="PANTHER" id="PTHR47976:SF62">
    <property type="entry name" value="RECEPTOR-LIKE SERINE_THREONINE-PROTEIN KINASE"/>
    <property type="match status" value="1"/>
</dbReference>
<keyword evidence="6" id="KW-1185">Reference proteome</keyword>
<comment type="caution">
    <text evidence="3">Lacks conserved residue(s) required for the propagation of feature annotation.</text>
</comment>
<dbReference type="Gene3D" id="2.90.10.30">
    <property type="match status" value="1"/>
</dbReference>
<evidence type="ECO:0000259" key="4">
    <source>
        <dbReference type="PROSITE" id="PS50026"/>
    </source>
</evidence>
<evidence type="ECO:0000256" key="2">
    <source>
        <dbReference type="ARBA" id="ARBA00023157"/>
    </source>
</evidence>
<dbReference type="InterPro" id="IPR000858">
    <property type="entry name" value="S_locus_glycoprot_dom"/>
</dbReference>
<evidence type="ECO:0000313" key="6">
    <source>
        <dbReference type="Proteomes" id="UP001162972"/>
    </source>
</evidence>
<dbReference type="AlphaFoldDB" id="A0AAD6L2P6"/>
<dbReference type="Proteomes" id="UP001162972">
    <property type="component" value="Chromosome 13"/>
</dbReference>
<keyword evidence="2" id="KW-1015">Disulfide bond</keyword>
<dbReference type="InterPro" id="IPR000742">
    <property type="entry name" value="EGF"/>
</dbReference>
<dbReference type="Pfam" id="PF00954">
    <property type="entry name" value="S_locus_glycop"/>
    <property type="match status" value="1"/>
</dbReference>
<dbReference type="EMBL" id="JAPFFJ010000002">
    <property type="protein sequence ID" value="KAJ6434058.1"/>
    <property type="molecule type" value="Genomic_DNA"/>
</dbReference>
<dbReference type="PROSITE" id="PS50026">
    <property type="entry name" value="EGF_3"/>
    <property type="match status" value="1"/>
</dbReference>
<keyword evidence="1" id="KW-0732">Signal</keyword>